<gene>
    <name evidence="1" type="ORF">OIU79_030814</name>
</gene>
<name>A0A9Q0V9W9_SALPP</name>
<organism evidence="1 2">
    <name type="scientific">Salix purpurea</name>
    <name type="common">Purple osier willow</name>
    <dbReference type="NCBI Taxonomy" id="77065"/>
    <lineage>
        <taxon>Eukaryota</taxon>
        <taxon>Viridiplantae</taxon>
        <taxon>Streptophyta</taxon>
        <taxon>Embryophyta</taxon>
        <taxon>Tracheophyta</taxon>
        <taxon>Spermatophyta</taxon>
        <taxon>Magnoliopsida</taxon>
        <taxon>eudicotyledons</taxon>
        <taxon>Gunneridae</taxon>
        <taxon>Pentapetalae</taxon>
        <taxon>rosids</taxon>
        <taxon>fabids</taxon>
        <taxon>Malpighiales</taxon>
        <taxon>Salicaceae</taxon>
        <taxon>Saliceae</taxon>
        <taxon>Salix</taxon>
    </lineage>
</organism>
<protein>
    <submittedName>
        <fullName evidence="1">Uncharacterized protein</fullName>
    </submittedName>
</protein>
<dbReference type="EMBL" id="JAPFFK010000009">
    <property type="protein sequence ID" value="KAJ6744547.1"/>
    <property type="molecule type" value="Genomic_DNA"/>
</dbReference>
<reference evidence="1" key="2">
    <citation type="journal article" date="2023" name="Int. J. Mol. Sci.">
        <title>De Novo Assembly and Annotation of 11 Diverse Shrub Willow (Salix) Genomes Reveals Novel Gene Organization in Sex-Linked Regions.</title>
        <authorList>
            <person name="Hyden B."/>
            <person name="Feng K."/>
            <person name="Yates T.B."/>
            <person name="Jawdy S."/>
            <person name="Cereghino C."/>
            <person name="Smart L.B."/>
            <person name="Muchero W."/>
        </authorList>
    </citation>
    <scope>NUCLEOTIDE SEQUENCE</scope>
    <source>
        <tissue evidence="1">Shoot tip</tissue>
    </source>
</reference>
<keyword evidence="2" id="KW-1185">Reference proteome</keyword>
<dbReference type="Proteomes" id="UP001151532">
    <property type="component" value="Chromosome 19"/>
</dbReference>
<evidence type="ECO:0000313" key="2">
    <source>
        <dbReference type="Proteomes" id="UP001151532"/>
    </source>
</evidence>
<reference evidence="1" key="1">
    <citation type="submission" date="2022-11" db="EMBL/GenBank/DDBJ databases">
        <authorList>
            <person name="Hyden B.L."/>
            <person name="Feng K."/>
            <person name="Yates T."/>
            <person name="Jawdy S."/>
            <person name="Smart L.B."/>
            <person name="Muchero W."/>
        </authorList>
    </citation>
    <scope>NUCLEOTIDE SEQUENCE</scope>
    <source>
        <tissue evidence="1">Shoot tip</tissue>
    </source>
</reference>
<proteinExistence type="predicted"/>
<evidence type="ECO:0000313" key="1">
    <source>
        <dbReference type="EMBL" id="KAJ6744547.1"/>
    </source>
</evidence>
<accession>A0A9Q0V9W9</accession>
<comment type="caution">
    <text evidence="1">The sequence shown here is derived from an EMBL/GenBank/DDBJ whole genome shotgun (WGS) entry which is preliminary data.</text>
</comment>
<sequence>MLDFSRLLDF</sequence>